<accession>A0A2R4W0E0</accession>
<organism evidence="1 2">
    <name type="scientific">Thermodesulfobium acidiphilum</name>
    <dbReference type="NCBI Taxonomy" id="1794699"/>
    <lineage>
        <taxon>Bacteria</taxon>
        <taxon>Pseudomonadati</taxon>
        <taxon>Thermodesulfobiota</taxon>
        <taxon>Thermodesulfobiia</taxon>
        <taxon>Thermodesulfobiales</taxon>
        <taxon>Thermodesulfobiaceae</taxon>
        <taxon>Thermodesulfobium</taxon>
    </lineage>
</organism>
<keyword evidence="2" id="KW-1185">Reference proteome</keyword>
<evidence type="ECO:0000313" key="2">
    <source>
        <dbReference type="Proteomes" id="UP000244792"/>
    </source>
</evidence>
<dbReference type="KEGG" id="taci:TDSAC_0787"/>
<reference evidence="1 2" key="1">
    <citation type="submission" date="2017-04" db="EMBL/GenBank/DDBJ databases">
        <title>Genomic insights into metabolism of Thermodesulfobium acidiphilum.</title>
        <authorList>
            <person name="Toshchakov S.V."/>
            <person name="Frolov E.N."/>
            <person name="Kublanov I.V."/>
            <person name="Samarov N.I."/>
            <person name="Novikov A."/>
            <person name="Lebedinsky A.V."/>
            <person name="Bonch-Osmolovskaya E.A."/>
            <person name="Chernyh N.A."/>
        </authorList>
    </citation>
    <scope>NUCLEOTIDE SEQUENCE [LARGE SCALE GENOMIC DNA]</scope>
    <source>
        <strain evidence="1 2">3127-1</strain>
    </source>
</reference>
<dbReference type="InterPro" id="IPR014942">
    <property type="entry name" value="AbiEii"/>
</dbReference>
<name>A0A2R4W0E0_THEAF</name>
<dbReference type="RefSeq" id="WP_108308971.1">
    <property type="nucleotide sequence ID" value="NZ_CP020921.1"/>
</dbReference>
<gene>
    <name evidence="1" type="ORF">TDSAC_0787</name>
</gene>
<dbReference type="AlphaFoldDB" id="A0A2R4W0E0"/>
<proteinExistence type="predicted"/>
<protein>
    <submittedName>
        <fullName evidence="1">Nucleotidyl transferase AbiEii toxin, Type IV TA system</fullName>
    </submittedName>
</protein>
<dbReference type="Proteomes" id="UP000244792">
    <property type="component" value="Chromosome"/>
</dbReference>
<evidence type="ECO:0000313" key="1">
    <source>
        <dbReference type="EMBL" id="AWB10150.1"/>
    </source>
</evidence>
<keyword evidence="1" id="KW-0808">Transferase</keyword>
<sequence>MKLTRQQLSALEVVLNYGIDEGFYLAGGTAITIKYNHRHSEDFDFFTIPGFNFDILRLTKKIDRLNVCWLENIKDTAIFEVFNVKFSFFEFPYPLIKKLDYDENLKISLASDVDIACMKALAITQRGSKKDFFDLWYLMKKNFWDLCILKEFLRIKYKNFNFGIFLKALTYFEDANKENFVDIDPKWDAIKDFFQTSVKNKNWVKF</sequence>
<dbReference type="OrthoDB" id="9794849at2"/>
<dbReference type="GO" id="GO:0016740">
    <property type="term" value="F:transferase activity"/>
    <property type="evidence" value="ECO:0007669"/>
    <property type="project" value="UniProtKB-KW"/>
</dbReference>
<dbReference type="EMBL" id="CP020921">
    <property type="protein sequence ID" value="AWB10150.1"/>
    <property type="molecule type" value="Genomic_DNA"/>
</dbReference>
<dbReference type="Pfam" id="PF08843">
    <property type="entry name" value="AbiEii"/>
    <property type="match status" value="1"/>
</dbReference>